<proteinExistence type="predicted"/>
<evidence type="ECO:0000256" key="1">
    <source>
        <dbReference type="SAM" id="Phobius"/>
    </source>
</evidence>
<protein>
    <submittedName>
        <fullName evidence="2">Putative secreted protein</fullName>
    </submittedName>
</protein>
<dbReference type="AlphaFoldDB" id="A0A6B0U7G2"/>
<name>A0A6B0U7G2_IXORI</name>
<sequence length="84" mass="9349">MFFSRTFLPPLTWLLLCGTFWSAMFLWSVALTHSTFVLDVGATLPPLLPCLLSTLLLEMHLSALLPCKLTFDLFFGLPVSNDAS</sequence>
<reference evidence="2" key="1">
    <citation type="submission" date="2019-12" db="EMBL/GenBank/DDBJ databases">
        <title>An insight into the sialome of adult female Ixodes ricinus ticks feeding for 6 days.</title>
        <authorList>
            <person name="Perner J."/>
            <person name="Ribeiro J.M.C."/>
        </authorList>
    </citation>
    <scope>NUCLEOTIDE SEQUENCE</scope>
    <source>
        <strain evidence="2">Semi-engorged</strain>
        <tissue evidence="2">Salivary glands</tissue>
    </source>
</reference>
<accession>A0A6B0U7G2</accession>
<keyword evidence="1" id="KW-0472">Membrane</keyword>
<organism evidence="2">
    <name type="scientific">Ixodes ricinus</name>
    <name type="common">Common tick</name>
    <name type="synonym">Acarus ricinus</name>
    <dbReference type="NCBI Taxonomy" id="34613"/>
    <lineage>
        <taxon>Eukaryota</taxon>
        <taxon>Metazoa</taxon>
        <taxon>Ecdysozoa</taxon>
        <taxon>Arthropoda</taxon>
        <taxon>Chelicerata</taxon>
        <taxon>Arachnida</taxon>
        <taxon>Acari</taxon>
        <taxon>Parasitiformes</taxon>
        <taxon>Ixodida</taxon>
        <taxon>Ixodoidea</taxon>
        <taxon>Ixodidae</taxon>
        <taxon>Ixodinae</taxon>
        <taxon>Ixodes</taxon>
    </lineage>
</organism>
<evidence type="ECO:0000313" key="2">
    <source>
        <dbReference type="EMBL" id="MXU85087.1"/>
    </source>
</evidence>
<keyword evidence="1" id="KW-1133">Transmembrane helix</keyword>
<keyword evidence="1" id="KW-0812">Transmembrane</keyword>
<dbReference type="EMBL" id="GIFC01003004">
    <property type="protein sequence ID" value="MXU85087.1"/>
    <property type="molecule type" value="Transcribed_RNA"/>
</dbReference>
<feature type="transmembrane region" description="Helical" evidence="1">
    <location>
        <begin position="12"/>
        <end position="30"/>
    </location>
</feature>